<keyword evidence="1" id="KW-0732">Signal</keyword>
<dbReference type="Proteomes" id="UP000887013">
    <property type="component" value="Unassembled WGS sequence"/>
</dbReference>
<organism evidence="2 3">
    <name type="scientific">Nephila pilipes</name>
    <name type="common">Giant wood spider</name>
    <name type="synonym">Nephila maculata</name>
    <dbReference type="NCBI Taxonomy" id="299642"/>
    <lineage>
        <taxon>Eukaryota</taxon>
        <taxon>Metazoa</taxon>
        <taxon>Ecdysozoa</taxon>
        <taxon>Arthropoda</taxon>
        <taxon>Chelicerata</taxon>
        <taxon>Arachnida</taxon>
        <taxon>Araneae</taxon>
        <taxon>Araneomorphae</taxon>
        <taxon>Entelegynae</taxon>
        <taxon>Araneoidea</taxon>
        <taxon>Nephilidae</taxon>
        <taxon>Nephila</taxon>
    </lineage>
</organism>
<accession>A0A8X6T8T0</accession>
<protein>
    <submittedName>
        <fullName evidence="2">Uncharacterized protein</fullName>
    </submittedName>
</protein>
<dbReference type="OrthoDB" id="10578357at2759"/>
<reference evidence="2" key="1">
    <citation type="submission" date="2020-08" db="EMBL/GenBank/DDBJ databases">
        <title>Multicomponent nature underlies the extraordinary mechanical properties of spider dragline silk.</title>
        <authorList>
            <person name="Kono N."/>
            <person name="Nakamura H."/>
            <person name="Mori M."/>
            <person name="Yoshida Y."/>
            <person name="Ohtoshi R."/>
            <person name="Malay A.D."/>
            <person name="Moran D.A.P."/>
            <person name="Tomita M."/>
            <person name="Numata K."/>
            <person name="Arakawa K."/>
        </authorList>
    </citation>
    <scope>NUCLEOTIDE SEQUENCE</scope>
</reference>
<feature type="chain" id="PRO_5036455037" evidence="1">
    <location>
        <begin position="18"/>
        <end position="114"/>
    </location>
</feature>
<feature type="signal peptide" evidence="1">
    <location>
        <begin position="1"/>
        <end position="17"/>
    </location>
</feature>
<evidence type="ECO:0000256" key="1">
    <source>
        <dbReference type="SAM" id="SignalP"/>
    </source>
</evidence>
<comment type="caution">
    <text evidence="2">The sequence shown here is derived from an EMBL/GenBank/DDBJ whole genome shotgun (WGS) entry which is preliminary data.</text>
</comment>
<dbReference type="AlphaFoldDB" id="A0A8X6T8T0"/>
<sequence length="114" mass="12546">MTSVYLPLCLFIVFALGSLICDAKFGMLKKTQQISLFKPTEDEKEVCETLAEENKLILKNVIKMKGKICQVVCKFRDGSTLLQYSPKGMICNDMAGNLPTGMCDGHGNCNLMGS</sequence>
<proteinExistence type="predicted"/>
<gene>
    <name evidence="2" type="ORF">NPIL_366091</name>
</gene>
<evidence type="ECO:0000313" key="3">
    <source>
        <dbReference type="Proteomes" id="UP000887013"/>
    </source>
</evidence>
<name>A0A8X6T8T0_NEPPI</name>
<dbReference type="EMBL" id="BMAW01097997">
    <property type="protein sequence ID" value="GFS82485.1"/>
    <property type="molecule type" value="Genomic_DNA"/>
</dbReference>
<keyword evidence="3" id="KW-1185">Reference proteome</keyword>
<evidence type="ECO:0000313" key="2">
    <source>
        <dbReference type="EMBL" id="GFS82485.1"/>
    </source>
</evidence>